<sequence length="111" mass="13340">MFRDHRKLKALKNYRKRKHHRLVELVQYSMLHIGMTDEEWINNVLKSFMEKNGLNSCPIVIMIGQKCYLVIRCDRKEEYIFVIDLYAIKVTNICTFNADEELKKNEEMRVG</sequence>
<gene>
    <name evidence="1" type="ORF">LOAG_02807</name>
</gene>
<evidence type="ECO:0000313" key="1">
    <source>
        <dbReference type="EMBL" id="EFO25680.1"/>
    </source>
</evidence>
<reference evidence="1" key="1">
    <citation type="submission" date="2012-04" db="EMBL/GenBank/DDBJ databases">
        <title>The Genome Sequence of Loa loa.</title>
        <authorList>
            <consortium name="The Broad Institute Genome Sequencing Platform"/>
            <consortium name="Broad Institute Genome Sequencing Center for Infectious Disease"/>
            <person name="Nutman T.B."/>
            <person name="Fink D.L."/>
            <person name="Russ C."/>
            <person name="Young S."/>
            <person name="Zeng Q."/>
            <person name="Gargeya S."/>
            <person name="Alvarado L."/>
            <person name="Berlin A."/>
            <person name="Chapman S.B."/>
            <person name="Chen Z."/>
            <person name="Freedman E."/>
            <person name="Gellesch M."/>
            <person name="Goldberg J."/>
            <person name="Griggs A."/>
            <person name="Gujja S."/>
            <person name="Heilman E.R."/>
            <person name="Heiman D."/>
            <person name="Howarth C."/>
            <person name="Mehta T."/>
            <person name="Neiman D."/>
            <person name="Pearson M."/>
            <person name="Roberts A."/>
            <person name="Saif S."/>
            <person name="Shea T."/>
            <person name="Shenoy N."/>
            <person name="Sisk P."/>
            <person name="Stolte C."/>
            <person name="Sykes S."/>
            <person name="White J."/>
            <person name="Yandava C."/>
            <person name="Haas B."/>
            <person name="Henn M.R."/>
            <person name="Nusbaum C."/>
            <person name="Birren B."/>
        </authorList>
    </citation>
    <scope>NUCLEOTIDE SEQUENCE [LARGE SCALE GENOMIC DNA]</scope>
</reference>
<accession>A0A1S0U6C4</accession>
<dbReference type="KEGG" id="loa:LOAG_02807"/>
<protein>
    <submittedName>
        <fullName evidence="1">Uncharacterized protein</fullName>
    </submittedName>
</protein>
<proteinExistence type="predicted"/>
<dbReference type="InParanoid" id="A0A1S0U6C4"/>
<name>A0A1S0U6C4_LOALO</name>
<dbReference type="RefSeq" id="XP_003138392.1">
    <property type="nucleotide sequence ID" value="XM_003138344.1"/>
</dbReference>
<dbReference type="GeneID" id="9940192"/>
<organism evidence="1">
    <name type="scientific">Loa loa</name>
    <name type="common">Eye worm</name>
    <name type="synonym">Filaria loa</name>
    <dbReference type="NCBI Taxonomy" id="7209"/>
    <lineage>
        <taxon>Eukaryota</taxon>
        <taxon>Metazoa</taxon>
        <taxon>Ecdysozoa</taxon>
        <taxon>Nematoda</taxon>
        <taxon>Chromadorea</taxon>
        <taxon>Rhabditida</taxon>
        <taxon>Spirurina</taxon>
        <taxon>Spiruromorpha</taxon>
        <taxon>Filarioidea</taxon>
        <taxon>Onchocercidae</taxon>
        <taxon>Loa</taxon>
    </lineage>
</organism>
<dbReference type="CTD" id="9940192"/>
<dbReference type="AlphaFoldDB" id="A0A1S0U6C4"/>
<dbReference type="EMBL" id="JH712068">
    <property type="protein sequence ID" value="EFO25680.1"/>
    <property type="molecule type" value="Genomic_DNA"/>
</dbReference>